<dbReference type="Gene3D" id="3.30.70.100">
    <property type="match status" value="1"/>
</dbReference>
<evidence type="ECO:0000259" key="1">
    <source>
        <dbReference type="PROSITE" id="PS51725"/>
    </source>
</evidence>
<evidence type="ECO:0000313" key="2">
    <source>
        <dbReference type="EMBL" id="RCJ19654.1"/>
    </source>
</evidence>
<dbReference type="AlphaFoldDB" id="A0A367Q8K8"/>
<organism evidence="2 3">
    <name type="scientific">Nostoc minutum NIES-26</name>
    <dbReference type="NCBI Taxonomy" id="1844469"/>
    <lineage>
        <taxon>Bacteria</taxon>
        <taxon>Bacillati</taxon>
        <taxon>Cyanobacteriota</taxon>
        <taxon>Cyanophyceae</taxon>
        <taxon>Nostocales</taxon>
        <taxon>Nostocaceae</taxon>
        <taxon>Nostoc</taxon>
    </lineage>
</organism>
<evidence type="ECO:0000313" key="3">
    <source>
        <dbReference type="Proteomes" id="UP000252107"/>
    </source>
</evidence>
<dbReference type="PROSITE" id="PS51725">
    <property type="entry name" value="ABM"/>
    <property type="match status" value="1"/>
</dbReference>
<proteinExistence type="predicted"/>
<dbReference type="Pfam" id="PF03992">
    <property type="entry name" value="ABM"/>
    <property type="match status" value="1"/>
</dbReference>
<dbReference type="SUPFAM" id="SSF54909">
    <property type="entry name" value="Dimeric alpha+beta barrel"/>
    <property type="match status" value="1"/>
</dbReference>
<sequence length="107" mass="12247">MITISDKADQTTAINIFTVESPEQQQRIVDFLVENQEIPMRQPGFISASVHTSLDGKRVINYVQWQSKKDMEVAMKDPDFVAMKEKVGGFAPHDFNFYQVVVTMEPH</sequence>
<dbReference type="InterPro" id="IPR007138">
    <property type="entry name" value="ABM_dom"/>
</dbReference>
<dbReference type="Proteomes" id="UP000252107">
    <property type="component" value="Unassembled WGS sequence"/>
</dbReference>
<dbReference type="EMBL" id="LXQD01000339">
    <property type="protein sequence ID" value="RCJ19654.1"/>
    <property type="molecule type" value="Genomic_DNA"/>
</dbReference>
<comment type="caution">
    <text evidence="2">The sequence shown here is derived from an EMBL/GenBank/DDBJ whole genome shotgun (WGS) entry which is preliminary data.</text>
</comment>
<feature type="domain" description="ABM" evidence="1">
    <location>
        <begin position="11"/>
        <end position="101"/>
    </location>
</feature>
<dbReference type="InterPro" id="IPR011008">
    <property type="entry name" value="Dimeric_a/b-barrel"/>
</dbReference>
<keyword evidence="3" id="KW-1185">Reference proteome</keyword>
<accession>A0A367Q8K8</accession>
<gene>
    <name evidence="2" type="ORF">A6770_05795</name>
</gene>
<reference evidence="2" key="1">
    <citation type="submission" date="2016-04" db="EMBL/GenBank/DDBJ databases">
        <authorList>
            <person name="Tabuchi Yagui T.R."/>
        </authorList>
    </citation>
    <scope>NUCLEOTIDE SEQUENCE [LARGE SCALE GENOMIC DNA]</scope>
    <source>
        <strain evidence="2">NIES-26</strain>
    </source>
</reference>
<name>A0A367Q8K8_9NOSO</name>
<protein>
    <recommendedName>
        <fullName evidence="1">ABM domain-containing protein</fullName>
    </recommendedName>
</protein>